<name>A0A2A5R068_9EURY</name>
<gene>
    <name evidence="2" type="ORF">CP557_18950</name>
</gene>
<organism evidence="2 3">
    <name type="scientific">Natrinema ejinorense</name>
    <dbReference type="NCBI Taxonomy" id="373386"/>
    <lineage>
        <taxon>Archaea</taxon>
        <taxon>Methanobacteriati</taxon>
        <taxon>Methanobacteriota</taxon>
        <taxon>Stenosarchaea group</taxon>
        <taxon>Halobacteria</taxon>
        <taxon>Halobacteriales</taxon>
        <taxon>Natrialbaceae</taxon>
        <taxon>Natrinema</taxon>
    </lineage>
</organism>
<dbReference type="Proteomes" id="UP000219689">
    <property type="component" value="Unassembled WGS sequence"/>
</dbReference>
<dbReference type="InterPro" id="IPR007497">
    <property type="entry name" value="SIMPL/DUF541"/>
</dbReference>
<evidence type="ECO:0000313" key="2">
    <source>
        <dbReference type="EMBL" id="PCR92423.1"/>
    </source>
</evidence>
<feature type="compositionally biased region" description="Acidic residues" evidence="1">
    <location>
        <begin position="27"/>
        <end position="45"/>
    </location>
</feature>
<dbReference type="Gene3D" id="3.30.110.170">
    <property type="entry name" value="Protein of unknown function (DUF541), domain 1"/>
    <property type="match status" value="1"/>
</dbReference>
<evidence type="ECO:0000256" key="1">
    <source>
        <dbReference type="SAM" id="MobiDB-lite"/>
    </source>
</evidence>
<dbReference type="EMBL" id="NXNI01000001">
    <property type="protein sequence ID" value="PCR92423.1"/>
    <property type="molecule type" value="Genomic_DNA"/>
</dbReference>
<comment type="caution">
    <text evidence="2">The sequence shown here is derived from an EMBL/GenBank/DDBJ whole genome shotgun (WGS) entry which is preliminary data.</text>
</comment>
<dbReference type="PANTHER" id="PTHR34387:SF2">
    <property type="entry name" value="SLR1258 PROTEIN"/>
    <property type="match status" value="1"/>
</dbReference>
<evidence type="ECO:0000313" key="3">
    <source>
        <dbReference type="Proteomes" id="UP000219689"/>
    </source>
</evidence>
<dbReference type="PANTHER" id="PTHR34387">
    <property type="entry name" value="SLR1258 PROTEIN"/>
    <property type="match status" value="1"/>
</dbReference>
<keyword evidence="3" id="KW-1185">Reference proteome</keyword>
<sequence>MDRRQFLAASSIGLAATMAGCTGGQLDTDDPGAADDPGSESDASESDGNITVGASGEVETEPDRAIVTVGVEATGETASDVTDELATGAEQLRAAFDDLDIPEENVEEGRYRVHPAHGRDAQGFEGAHSFEVTLADIDRVGDVIDAAIDAGADNIGRVNFTLQEDTRSALREDAIDAALENADEEAAHIADNRGVDLAGTTSVTTGDVRVNPVRVETYASAGAADDAATSTEIDADPVSVSASVTVTYAFAE</sequence>
<dbReference type="GO" id="GO:0006974">
    <property type="term" value="P:DNA damage response"/>
    <property type="evidence" value="ECO:0007669"/>
    <property type="project" value="TreeGrafter"/>
</dbReference>
<dbReference type="PROSITE" id="PS51257">
    <property type="entry name" value="PROKAR_LIPOPROTEIN"/>
    <property type="match status" value="1"/>
</dbReference>
<dbReference type="Gene3D" id="3.30.70.2970">
    <property type="entry name" value="Protein of unknown function (DUF541), domain 2"/>
    <property type="match status" value="1"/>
</dbReference>
<accession>A0A2A5R068</accession>
<proteinExistence type="predicted"/>
<dbReference type="RefSeq" id="WP_097381345.1">
    <property type="nucleotide sequence ID" value="NZ_NXNI01000001.1"/>
</dbReference>
<dbReference type="InterPro" id="IPR052022">
    <property type="entry name" value="26kDa_periplasmic_antigen"/>
</dbReference>
<protein>
    <submittedName>
        <fullName evidence="2">SIMPL domain-containing protein</fullName>
    </submittedName>
</protein>
<dbReference type="OrthoDB" id="12132at2157"/>
<dbReference type="AlphaFoldDB" id="A0A2A5R068"/>
<dbReference type="Pfam" id="PF04402">
    <property type="entry name" value="SIMPL"/>
    <property type="match status" value="1"/>
</dbReference>
<reference evidence="2 3" key="1">
    <citation type="submission" date="2017-09" db="EMBL/GenBank/DDBJ databases">
        <title>Genome sequences of Natrinema ejinorence JCM 13890T.</title>
        <authorList>
            <person name="Roh S.W."/>
            <person name="Kim Y.B."/>
            <person name="Kim J.Y."/>
        </authorList>
    </citation>
    <scope>NUCLEOTIDE SEQUENCE [LARGE SCALE GENOMIC DNA]</scope>
    <source>
        <strain evidence="2 3">JCM 13890</strain>
    </source>
</reference>
<feature type="region of interest" description="Disordered" evidence="1">
    <location>
        <begin position="20"/>
        <end position="64"/>
    </location>
</feature>